<name>A0A2M4D4S4_ANODA</name>
<organism evidence="2">
    <name type="scientific">Anopheles darlingi</name>
    <name type="common">Mosquito</name>
    <dbReference type="NCBI Taxonomy" id="43151"/>
    <lineage>
        <taxon>Eukaryota</taxon>
        <taxon>Metazoa</taxon>
        <taxon>Ecdysozoa</taxon>
        <taxon>Arthropoda</taxon>
        <taxon>Hexapoda</taxon>
        <taxon>Insecta</taxon>
        <taxon>Pterygota</taxon>
        <taxon>Neoptera</taxon>
        <taxon>Endopterygota</taxon>
        <taxon>Diptera</taxon>
        <taxon>Nematocera</taxon>
        <taxon>Culicoidea</taxon>
        <taxon>Culicidae</taxon>
        <taxon>Anophelinae</taxon>
        <taxon>Anopheles</taxon>
    </lineage>
</organism>
<dbReference type="AlphaFoldDB" id="A0A2M4D4S4"/>
<protein>
    <submittedName>
        <fullName evidence="2">Uncharacterized protein</fullName>
    </submittedName>
</protein>
<proteinExistence type="predicted"/>
<evidence type="ECO:0000313" key="2">
    <source>
        <dbReference type="EMBL" id="MBW72078.1"/>
    </source>
</evidence>
<keyword evidence="1" id="KW-0472">Membrane</keyword>
<dbReference type="EMBL" id="GGFL01007900">
    <property type="protein sequence ID" value="MBW72078.1"/>
    <property type="molecule type" value="Transcribed_RNA"/>
</dbReference>
<sequence>MLFAQSKANGVESGNYLANCFFFYLVLLLASSSATGLHLFPHKNIVDRSQKSKKFSPKFRATLHHSNCFRADHLHH</sequence>
<evidence type="ECO:0000256" key="1">
    <source>
        <dbReference type="SAM" id="Phobius"/>
    </source>
</evidence>
<reference evidence="2" key="1">
    <citation type="submission" date="2018-01" db="EMBL/GenBank/DDBJ databases">
        <title>An insight into the sialome of Amazonian anophelines.</title>
        <authorList>
            <person name="Ribeiro J.M."/>
            <person name="Scarpassa V."/>
            <person name="Calvo E."/>
        </authorList>
    </citation>
    <scope>NUCLEOTIDE SEQUENCE</scope>
</reference>
<feature type="transmembrane region" description="Helical" evidence="1">
    <location>
        <begin position="16"/>
        <end position="40"/>
    </location>
</feature>
<keyword evidence="1" id="KW-1133">Transmembrane helix</keyword>
<accession>A0A2M4D4S4</accession>
<keyword evidence="1" id="KW-0812">Transmembrane</keyword>